<evidence type="ECO:0000313" key="7">
    <source>
        <dbReference type="Proteomes" id="UP000001343"/>
    </source>
</evidence>
<sequence length="538" mass="60979">MQTKPLTVRFKTLISFRPKKRNDKGTQYCACPQRVLPDRKIQETLQNAFYNSYFGHIPFLFLFLINSIKRNILITPAIFYLLVSSILIASPVNDFLNPEKNRKPTTSSSKKDTEQKPPKSLYTPEDSSQKTISKKNQKEQTKSANVDSDPAQSEDEISRKKSVVKSRKEPDSKRENFDVSKNSKKKKYEDALPTVKEDTPPTPSYTTQGVESVSGGGIPVLCYHHLASEGGPMGGYNLHPNLLEEQFKFLKATGYNTIRLDQFYAYINGKKPSNFPDKPILLTFDDGSKTHLEVLVPLLKKYGFTASIFIYPSIISSRKKYYMTWEELKKALDSGVLDLGSHTLYHPKLPMMSRALIRKQLVESKQILETKTGRKVIDLAYPFGLFDPRVIEEAKAIGYRMAFTVNPGKNLPGTPVYNIHRSLVPWGQSQSAFNSILTMAPPPKISISIQDGSWVKAGQEFKIHLEGVQPESVSIKIKSKNVLLENQSPDYTVKIPSFAKKSTFLPLMVQAKTKDGKQIQYQYLFINQEFQKHPDGDF</sequence>
<feature type="region of interest" description="Disordered" evidence="3">
    <location>
        <begin position="95"/>
        <end position="210"/>
    </location>
</feature>
<organism evidence="6 7">
    <name type="scientific">Leptospira mayottensis 200901122</name>
    <dbReference type="NCBI Taxonomy" id="1193010"/>
    <lineage>
        <taxon>Bacteria</taxon>
        <taxon>Pseudomonadati</taxon>
        <taxon>Spirochaetota</taxon>
        <taxon>Spirochaetia</taxon>
        <taxon>Leptospirales</taxon>
        <taxon>Leptospiraceae</taxon>
        <taxon>Leptospira</taxon>
    </lineage>
</organism>
<keyword evidence="4" id="KW-0472">Membrane</keyword>
<dbReference type="Gene3D" id="3.20.20.370">
    <property type="entry name" value="Glycoside hydrolase/deacetylase"/>
    <property type="match status" value="1"/>
</dbReference>
<keyword evidence="4" id="KW-1133">Transmembrane helix</keyword>
<evidence type="ECO:0000313" key="6">
    <source>
        <dbReference type="EMBL" id="EKS00072.1"/>
    </source>
</evidence>
<evidence type="ECO:0000256" key="3">
    <source>
        <dbReference type="SAM" id="MobiDB-lite"/>
    </source>
</evidence>
<comment type="caution">
    <text evidence="6">The sequence shown here is derived from an EMBL/GenBank/DDBJ whole genome shotgun (WGS) entry which is preliminary data.</text>
</comment>
<protein>
    <submittedName>
        <fullName evidence="6">Polysaccharide deacetylase</fullName>
    </submittedName>
</protein>
<feature type="domain" description="NodB homology" evidence="5">
    <location>
        <begin position="278"/>
        <end position="538"/>
    </location>
</feature>
<dbReference type="PANTHER" id="PTHR34216">
    <property type="match status" value="1"/>
</dbReference>
<dbReference type="InterPro" id="IPR002509">
    <property type="entry name" value="NODB_dom"/>
</dbReference>
<dbReference type="PROSITE" id="PS51677">
    <property type="entry name" value="NODB"/>
    <property type="match status" value="1"/>
</dbReference>
<dbReference type="GO" id="GO:0005576">
    <property type="term" value="C:extracellular region"/>
    <property type="evidence" value="ECO:0007669"/>
    <property type="project" value="UniProtKB-SubCell"/>
</dbReference>
<feature type="transmembrane region" description="Helical" evidence="4">
    <location>
        <begin position="72"/>
        <end position="92"/>
    </location>
</feature>
<accession>A0AA87MN07</accession>
<dbReference type="PANTHER" id="PTHR34216:SF3">
    <property type="entry name" value="POLY-BETA-1,6-N-ACETYL-D-GLUCOSAMINE N-DEACETYLASE"/>
    <property type="match status" value="1"/>
</dbReference>
<evidence type="ECO:0000259" key="5">
    <source>
        <dbReference type="PROSITE" id="PS51677"/>
    </source>
</evidence>
<proteinExistence type="predicted"/>
<reference evidence="6 7" key="1">
    <citation type="journal article" date="2014" name="Int. J. Syst. Evol. Microbiol.">
        <title>Leptospira mayottensis sp. nov., a pathogenic species of the genus Leptospira isolated from humans.</title>
        <authorList>
            <person name="Bourhy P."/>
            <person name="Collet L."/>
            <person name="Brisse S."/>
            <person name="Picardeau M."/>
        </authorList>
    </citation>
    <scope>NUCLEOTIDE SEQUENCE [LARGE SCALE GENOMIC DNA]</scope>
    <source>
        <strain evidence="6 7">200901122</strain>
    </source>
</reference>
<dbReference type="Pfam" id="PF01522">
    <property type="entry name" value="Polysacc_deac_1"/>
    <property type="match status" value="1"/>
</dbReference>
<dbReference type="SUPFAM" id="SSF88713">
    <property type="entry name" value="Glycoside hydrolase/deacetylase"/>
    <property type="match status" value="1"/>
</dbReference>
<evidence type="ECO:0000256" key="4">
    <source>
        <dbReference type="SAM" id="Phobius"/>
    </source>
</evidence>
<comment type="subcellular location">
    <subcellularLocation>
        <location evidence="1">Secreted</location>
    </subcellularLocation>
</comment>
<keyword evidence="4" id="KW-0812">Transmembrane</keyword>
<dbReference type="InterPro" id="IPR051398">
    <property type="entry name" value="Polysacch_Deacetylase"/>
</dbReference>
<feature type="compositionally biased region" description="Basic and acidic residues" evidence="3">
    <location>
        <begin position="187"/>
        <end position="199"/>
    </location>
</feature>
<evidence type="ECO:0000256" key="2">
    <source>
        <dbReference type="ARBA" id="ARBA00022729"/>
    </source>
</evidence>
<keyword evidence="2" id="KW-0732">Signal</keyword>
<dbReference type="CDD" id="cd10918">
    <property type="entry name" value="CE4_NodB_like_5s_6s"/>
    <property type="match status" value="1"/>
</dbReference>
<feature type="compositionally biased region" description="Basic and acidic residues" evidence="3">
    <location>
        <begin position="166"/>
        <end position="178"/>
    </location>
</feature>
<dbReference type="GO" id="GO:0005975">
    <property type="term" value="P:carbohydrate metabolic process"/>
    <property type="evidence" value="ECO:0007669"/>
    <property type="project" value="InterPro"/>
</dbReference>
<evidence type="ECO:0000256" key="1">
    <source>
        <dbReference type="ARBA" id="ARBA00004613"/>
    </source>
</evidence>
<dbReference type="Proteomes" id="UP000001343">
    <property type="component" value="Unassembled WGS sequence"/>
</dbReference>
<dbReference type="GO" id="GO:0016810">
    <property type="term" value="F:hydrolase activity, acting on carbon-nitrogen (but not peptide) bonds"/>
    <property type="evidence" value="ECO:0007669"/>
    <property type="project" value="InterPro"/>
</dbReference>
<dbReference type="AlphaFoldDB" id="A0AA87MN07"/>
<dbReference type="InterPro" id="IPR011330">
    <property type="entry name" value="Glyco_hydro/deAcase_b/a-brl"/>
</dbReference>
<dbReference type="EMBL" id="AKWM02000040">
    <property type="protein sequence ID" value="EKS00072.1"/>
    <property type="molecule type" value="Genomic_DNA"/>
</dbReference>
<gene>
    <name evidence="6" type="ORF">LEP1GSC125_3489</name>
</gene>
<name>A0AA87MN07_9LEPT</name>